<dbReference type="Proteomes" id="UP000307244">
    <property type="component" value="Unassembled WGS sequence"/>
</dbReference>
<dbReference type="PROSITE" id="PS51257">
    <property type="entry name" value="PROKAR_LIPOPROTEIN"/>
    <property type="match status" value="1"/>
</dbReference>
<dbReference type="EMBL" id="SWBQ01000001">
    <property type="protein sequence ID" value="TKC08708.1"/>
    <property type="molecule type" value="Genomic_DNA"/>
</dbReference>
<keyword evidence="2" id="KW-1185">Reference proteome</keyword>
<dbReference type="RefSeq" id="WP_136834128.1">
    <property type="nucleotide sequence ID" value="NZ_SWBQ01000001.1"/>
</dbReference>
<proteinExistence type="predicted"/>
<name>A0A4U1CSJ3_9SPHI</name>
<accession>A0A4U1CSJ3</accession>
<gene>
    <name evidence="1" type="ORF">FA047_01000</name>
</gene>
<evidence type="ECO:0000313" key="1">
    <source>
        <dbReference type="EMBL" id="TKC08708.1"/>
    </source>
</evidence>
<comment type="caution">
    <text evidence="1">The sequence shown here is derived from an EMBL/GenBank/DDBJ whole genome shotgun (WGS) entry which is preliminary data.</text>
</comment>
<evidence type="ECO:0000313" key="2">
    <source>
        <dbReference type="Proteomes" id="UP000307244"/>
    </source>
</evidence>
<dbReference type="OrthoDB" id="750652at2"/>
<sequence>MKKILYALTLSVILFSCQQKEITKNYIPRVLTANEKFNEPQNITDSAFKVIRVVDEKREGTPADPKEWLTIKRGDTAIRIQANPNDTASANGNFAVATYVNTQKTTILAQVKDKSGLTAPFFLVTLKDGKTEVIQLYRPSKGAPNEKLMGLYRVGRDGFLINQDFFVTNVNAKVYLMKRQNPEERINGQFFVMSPDKETLVFLMASGQLYQVHFSSGETHTEPLGTSPSIEGIYNYVQTNFSWTKTKRGVSFLKRSNDDRIVDISEFK</sequence>
<dbReference type="AlphaFoldDB" id="A0A4U1CSJ3"/>
<organism evidence="1 2">
    <name type="scientific">Pedobacter frigoris</name>
    <dbReference type="NCBI Taxonomy" id="2571272"/>
    <lineage>
        <taxon>Bacteria</taxon>
        <taxon>Pseudomonadati</taxon>
        <taxon>Bacteroidota</taxon>
        <taxon>Sphingobacteriia</taxon>
        <taxon>Sphingobacteriales</taxon>
        <taxon>Sphingobacteriaceae</taxon>
        <taxon>Pedobacter</taxon>
    </lineage>
</organism>
<reference evidence="1 2" key="1">
    <citation type="submission" date="2019-04" db="EMBL/GenBank/DDBJ databases">
        <title>Pedobacter sp. RP-3-15 sp. nov., isolated from Arctic soil.</title>
        <authorList>
            <person name="Dahal R.H."/>
            <person name="Kim D.-U."/>
        </authorList>
    </citation>
    <scope>NUCLEOTIDE SEQUENCE [LARGE SCALE GENOMIC DNA]</scope>
    <source>
        <strain evidence="1 2">RP-3-15</strain>
    </source>
</reference>
<protein>
    <submittedName>
        <fullName evidence="1">Uncharacterized protein</fullName>
    </submittedName>
</protein>